<dbReference type="Proteomes" id="UP000682733">
    <property type="component" value="Unassembled WGS sequence"/>
</dbReference>
<evidence type="ECO:0000313" key="6">
    <source>
        <dbReference type="Proteomes" id="UP000663829"/>
    </source>
</evidence>
<evidence type="ECO:0000313" key="4">
    <source>
        <dbReference type="EMBL" id="CAF4315629.1"/>
    </source>
</evidence>
<gene>
    <name evidence="3" type="ORF">GPM918_LOCUS41259</name>
    <name evidence="2" type="ORF">OVA965_LOCUS38147</name>
    <name evidence="5" type="ORF">SRO942_LOCUS42290</name>
    <name evidence="4" type="ORF">TMI583_LOCUS39305</name>
</gene>
<accession>A0A815ZDF5</accession>
<dbReference type="Proteomes" id="UP000663829">
    <property type="component" value="Unassembled WGS sequence"/>
</dbReference>
<reference evidence="3" key="1">
    <citation type="submission" date="2021-02" db="EMBL/GenBank/DDBJ databases">
        <authorList>
            <person name="Nowell W R."/>
        </authorList>
    </citation>
    <scope>NUCLEOTIDE SEQUENCE</scope>
</reference>
<dbReference type="EMBL" id="CAJOBC010098112">
    <property type="protein sequence ID" value="CAF4451975.1"/>
    <property type="molecule type" value="Genomic_DNA"/>
</dbReference>
<organism evidence="3 6">
    <name type="scientific">Didymodactylos carnosus</name>
    <dbReference type="NCBI Taxonomy" id="1234261"/>
    <lineage>
        <taxon>Eukaryota</taxon>
        <taxon>Metazoa</taxon>
        <taxon>Spiralia</taxon>
        <taxon>Gnathifera</taxon>
        <taxon>Rotifera</taxon>
        <taxon>Eurotatoria</taxon>
        <taxon>Bdelloidea</taxon>
        <taxon>Philodinida</taxon>
        <taxon>Philodinidae</taxon>
        <taxon>Didymodactylos</taxon>
    </lineage>
</organism>
<evidence type="ECO:0000313" key="2">
    <source>
        <dbReference type="EMBL" id="CAF1528860.1"/>
    </source>
</evidence>
<dbReference type="Proteomes" id="UP000677228">
    <property type="component" value="Unassembled WGS sequence"/>
</dbReference>
<feature type="region of interest" description="Disordered" evidence="1">
    <location>
        <begin position="1"/>
        <end position="23"/>
    </location>
</feature>
<evidence type="ECO:0000313" key="5">
    <source>
        <dbReference type="EMBL" id="CAF4451975.1"/>
    </source>
</evidence>
<dbReference type="EMBL" id="CAJNOQ010032106">
    <property type="protein sequence ID" value="CAF1583599.1"/>
    <property type="molecule type" value="Genomic_DNA"/>
</dbReference>
<comment type="caution">
    <text evidence="3">The sequence shown here is derived from an EMBL/GenBank/DDBJ whole genome shotgun (WGS) entry which is preliminary data.</text>
</comment>
<dbReference type="EMBL" id="CAJOBA010059407">
    <property type="protein sequence ID" value="CAF4315629.1"/>
    <property type="molecule type" value="Genomic_DNA"/>
</dbReference>
<evidence type="ECO:0000313" key="3">
    <source>
        <dbReference type="EMBL" id="CAF1583599.1"/>
    </source>
</evidence>
<dbReference type="AlphaFoldDB" id="A0A815ZDF5"/>
<sequence length="94" mass="10939">MAFKQHNRTLSNSSNDDADSIDRRKAARYREKLNADYDNPRLRRIDDPTLLMIEANSASESEHEDENEEDSFSICFKFQKVIRGPIYTGKVLEN</sequence>
<name>A0A815ZDF5_9BILA</name>
<dbReference type="EMBL" id="CAJNOK010037192">
    <property type="protein sequence ID" value="CAF1528860.1"/>
    <property type="molecule type" value="Genomic_DNA"/>
</dbReference>
<dbReference type="Proteomes" id="UP000681722">
    <property type="component" value="Unassembled WGS sequence"/>
</dbReference>
<proteinExistence type="predicted"/>
<keyword evidence="6" id="KW-1185">Reference proteome</keyword>
<protein>
    <submittedName>
        <fullName evidence="3">Uncharacterized protein</fullName>
    </submittedName>
</protein>
<evidence type="ECO:0000256" key="1">
    <source>
        <dbReference type="SAM" id="MobiDB-lite"/>
    </source>
</evidence>